<organism evidence="1 2">
    <name type="scientific">Aspergillus tanneri</name>
    <dbReference type="NCBI Taxonomy" id="1220188"/>
    <lineage>
        <taxon>Eukaryota</taxon>
        <taxon>Fungi</taxon>
        <taxon>Dikarya</taxon>
        <taxon>Ascomycota</taxon>
        <taxon>Pezizomycotina</taxon>
        <taxon>Eurotiomycetes</taxon>
        <taxon>Eurotiomycetidae</taxon>
        <taxon>Eurotiales</taxon>
        <taxon>Aspergillaceae</taxon>
        <taxon>Aspergillus</taxon>
        <taxon>Aspergillus subgen. Circumdati</taxon>
    </lineage>
</organism>
<dbReference type="InterPro" id="IPR036188">
    <property type="entry name" value="FAD/NAD-bd_sf"/>
</dbReference>
<protein>
    <submittedName>
        <fullName evidence="1">Uncharacterized protein</fullName>
    </submittedName>
</protein>
<comment type="caution">
    <text evidence="1">The sequence shown here is derived from an EMBL/GenBank/DDBJ whole genome shotgun (WGS) entry which is preliminary data.</text>
</comment>
<dbReference type="PANTHER" id="PTHR37417:SF4">
    <property type="entry name" value="67 KDA MYOSIN-CROSS-REACTIVE ANTIGEN FAMILY PROTEIN (AFU_ORTHOLOGUE AFUA_3G03570)"/>
    <property type="match status" value="1"/>
</dbReference>
<accession>A0A4S3JR83</accession>
<dbReference type="Pfam" id="PF06100">
    <property type="entry name" value="MCRA"/>
    <property type="match status" value="1"/>
</dbReference>
<sequence>MRRNPLDRPEVILSSTANLAVVGQFAEIPQTTTLNIEYGACGAQLAVYKLTGLHKRLQMLKRYLLMTVFDWLAGR</sequence>
<dbReference type="GO" id="GO:0006631">
    <property type="term" value="P:fatty acid metabolic process"/>
    <property type="evidence" value="ECO:0007669"/>
    <property type="project" value="InterPro"/>
</dbReference>
<keyword evidence="2" id="KW-1185">Reference proteome</keyword>
<dbReference type="GO" id="GO:0071949">
    <property type="term" value="F:FAD binding"/>
    <property type="evidence" value="ECO:0007669"/>
    <property type="project" value="InterPro"/>
</dbReference>
<proteinExistence type="predicted"/>
<dbReference type="AlphaFoldDB" id="A0A4S3JR83"/>
<evidence type="ECO:0000313" key="1">
    <source>
        <dbReference type="EMBL" id="THC96001.1"/>
    </source>
</evidence>
<reference evidence="1 2" key="1">
    <citation type="submission" date="2019-03" db="EMBL/GenBank/DDBJ databases">
        <title>The genome sequence of a newly discovered highly antifungal drug resistant Aspergillus species, Aspergillus tanneri NIH 1004.</title>
        <authorList>
            <person name="Mounaud S."/>
            <person name="Singh I."/>
            <person name="Joardar V."/>
            <person name="Pakala S."/>
            <person name="Pakala S."/>
            <person name="Venepally P."/>
            <person name="Hoover J."/>
            <person name="Nierman W."/>
            <person name="Chung J."/>
            <person name="Losada L."/>
        </authorList>
    </citation>
    <scope>NUCLEOTIDE SEQUENCE [LARGE SCALE GENOMIC DNA]</scope>
    <source>
        <strain evidence="1 2">NIH1004</strain>
    </source>
</reference>
<dbReference type="EMBL" id="SOSA01000132">
    <property type="protein sequence ID" value="THC96001.1"/>
    <property type="molecule type" value="Genomic_DNA"/>
</dbReference>
<dbReference type="GO" id="GO:0050151">
    <property type="term" value="F:oleate hydratase activity"/>
    <property type="evidence" value="ECO:0007669"/>
    <property type="project" value="InterPro"/>
</dbReference>
<dbReference type="Gene3D" id="3.50.50.60">
    <property type="entry name" value="FAD/NAD(P)-binding domain"/>
    <property type="match status" value="1"/>
</dbReference>
<evidence type="ECO:0000313" key="2">
    <source>
        <dbReference type="Proteomes" id="UP000308092"/>
    </source>
</evidence>
<dbReference type="PANTHER" id="PTHR37417">
    <property type="entry name" value="67 KDA MYOSIN-CROSS-REACTIVE ANTIGEN FAMILY PROTEIN (AFU_ORTHOLOGUE AFUA_5G09970)"/>
    <property type="match status" value="1"/>
</dbReference>
<dbReference type="InterPro" id="IPR010354">
    <property type="entry name" value="Oleate_hydratase"/>
</dbReference>
<dbReference type="VEuPathDB" id="FungiDB:EYZ11_004500"/>
<gene>
    <name evidence="1" type="ORF">EYZ11_004500</name>
</gene>
<dbReference type="Proteomes" id="UP000308092">
    <property type="component" value="Unassembled WGS sequence"/>
</dbReference>
<name>A0A4S3JR83_9EURO</name>